<feature type="compositionally biased region" description="Polar residues" evidence="5">
    <location>
        <begin position="13"/>
        <end position="25"/>
    </location>
</feature>
<evidence type="ECO:0000256" key="5">
    <source>
        <dbReference type="SAM" id="MobiDB-lite"/>
    </source>
</evidence>
<evidence type="ECO:0000259" key="7">
    <source>
        <dbReference type="PROSITE" id="PS50089"/>
    </source>
</evidence>
<evidence type="ECO:0000256" key="1">
    <source>
        <dbReference type="ARBA" id="ARBA00022723"/>
    </source>
</evidence>
<feature type="transmembrane region" description="Helical" evidence="6">
    <location>
        <begin position="172"/>
        <end position="193"/>
    </location>
</feature>
<name>A0A8X8D4R8_POPTO</name>
<keyword evidence="9" id="KW-1185">Reference proteome</keyword>
<dbReference type="Pfam" id="PF00097">
    <property type="entry name" value="zf-C3HC4"/>
    <property type="match status" value="1"/>
</dbReference>
<dbReference type="OrthoDB" id="9049620at2759"/>
<dbReference type="GO" id="GO:0008270">
    <property type="term" value="F:zinc ion binding"/>
    <property type="evidence" value="ECO:0007669"/>
    <property type="project" value="UniProtKB-KW"/>
</dbReference>
<reference evidence="8" key="1">
    <citation type="journal article" date="2020" name="bioRxiv">
        <title>Hybrid origin of Populus tomentosa Carr. identified through genome sequencing and phylogenomic analysis.</title>
        <authorList>
            <person name="An X."/>
            <person name="Gao K."/>
            <person name="Chen Z."/>
            <person name="Li J."/>
            <person name="Yang X."/>
            <person name="Yang X."/>
            <person name="Zhou J."/>
            <person name="Guo T."/>
            <person name="Zhao T."/>
            <person name="Huang S."/>
            <person name="Miao D."/>
            <person name="Khan W.U."/>
            <person name="Rao P."/>
            <person name="Ye M."/>
            <person name="Lei B."/>
            <person name="Liao W."/>
            <person name="Wang J."/>
            <person name="Ji L."/>
            <person name="Li Y."/>
            <person name="Guo B."/>
            <person name="Mustafa N.S."/>
            <person name="Li S."/>
            <person name="Yun Q."/>
            <person name="Keller S.R."/>
            <person name="Mao J."/>
            <person name="Zhang R."/>
            <person name="Strauss S.H."/>
        </authorList>
    </citation>
    <scope>NUCLEOTIDE SEQUENCE</scope>
    <source>
        <strain evidence="8">GM15</strain>
        <tissue evidence="8">Leaf</tissue>
    </source>
</reference>
<organism evidence="8 9">
    <name type="scientific">Populus tomentosa</name>
    <name type="common">Chinese white poplar</name>
    <dbReference type="NCBI Taxonomy" id="118781"/>
    <lineage>
        <taxon>Eukaryota</taxon>
        <taxon>Viridiplantae</taxon>
        <taxon>Streptophyta</taxon>
        <taxon>Embryophyta</taxon>
        <taxon>Tracheophyta</taxon>
        <taxon>Spermatophyta</taxon>
        <taxon>Magnoliopsida</taxon>
        <taxon>eudicotyledons</taxon>
        <taxon>Gunneridae</taxon>
        <taxon>Pentapetalae</taxon>
        <taxon>rosids</taxon>
        <taxon>fabids</taxon>
        <taxon>Malpighiales</taxon>
        <taxon>Salicaceae</taxon>
        <taxon>Saliceae</taxon>
        <taxon>Populus</taxon>
    </lineage>
</organism>
<dbReference type="InterPro" id="IPR017907">
    <property type="entry name" value="Znf_RING_CS"/>
</dbReference>
<keyword evidence="3" id="KW-0862">Zinc</keyword>
<dbReference type="PANTHER" id="PTHR22894">
    <property type="entry name" value="RING-TYPE DOMAIN-CONTAINING PROTEIN"/>
    <property type="match status" value="1"/>
</dbReference>
<keyword evidence="6" id="KW-0472">Membrane</keyword>
<feature type="transmembrane region" description="Helical" evidence="6">
    <location>
        <begin position="229"/>
        <end position="247"/>
    </location>
</feature>
<evidence type="ECO:0000256" key="3">
    <source>
        <dbReference type="ARBA" id="ARBA00022833"/>
    </source>
</evidence>
<evidence type="ECO:0000256" key="6">
    <source>
        <dbReference type="SAM" id="Phobius"/>
    </source>
</evidence>
<evidence type="ECO:0000313" key="9">
    <source>
        <dbReference type="Proteomes" id="UP000886885"/>
    </source>
</evidence>
<dbReference type="PANTHER" id="PTHR22894:SF4">
    <property type="entry name" value="E3 UBIQUITIN-PROTEIN LIGASE RNF170-LIKE ISOFORM X1"/>
    <property type="match status" value="1"/>
</dbReference>
<dbReference type="PROSITE" id="PS50089">
    <property type="entry name" value="ZF_RING_2"/>
    <property type="match status" value="1"/>
</dbReference>
<accession>A0A8X8D4R8</accession>
<evidence type="ECO:0000256" key="2">
    <source>
        <dbReference type="ARBA" id="ARBA00022771"/>
    </source>
</evidence>
<keyword evidence="6" id="KW-0812">Transmembrane</keyword>
<keyword evidence="1" id="KW-0479">Metal-binding</keyword>
<evidence type="ECO:0000313" key="8">
    <source>
        <dbReference type="EMBL" id="KAG6777770.1"/>
    </source>
</evidence>
<dbReference type="EMBL" id="JAAWWB010000008">
    <property type="protein sequence ID" value="KAG6777770.1"/>
    <property type="molecule type" value="Genomic_DNA"/>
</dbReference>
<protein>
    <recommendedName>
        <fullName evidence="7">RING-type domain-containing protein</fullName>
    </recommendedName>
</protein>
<feature type="domain" description="RING-type" evidence="7">
    <location>
        <begin position="56"/>
        <end position="99"/>
    </location>
</feature>
<dbReference type="InterPro" id="IPR001841">
    <property type="entry name" value="Znf_RING"/>
</dbReference>
<keyword evidence="6" id="KW-1133">Transmembrane helix</keyword>
<keyword evidence="2 4" id="KW-0863">Zinc-finger</keyword>
<dbReference type="InterPro" id="IPR018957">
    <property type="entry name" value="Znf_C3HC4_RING-type"/>
</dbReference>
<dbReference type="InterPro" id="IPR038896">
    <property type="entry name" value="RNF170"/>
</dbReference>
<dbReference type="GO" id="GO:0061630">
    <property type="term" value="F:ubiquitin protein ligase activity"/>
    <property type="evidence" value="ECO:0007669"/>
    <property type="project" value="InterPro"/>
</dbReference>
<gene>
    <name evidence="8" type="ORF">POTOM_017601</name>
</gene>
<comment type="caution">
    <text evidence="8">The sequence shown here is derived from an EMBL/GenBank/DDBJ whole genome shotgun (WGS) entry which is preliminary data.</text>
</comment>
<dbReference type="AlphaFoldDB" id="A0A8X8D4R8"/>
<dbReference type="SMART" id="SM00184">
    <property type="entry name" value="RING"/>
    <property type="match status" value="1"/>
</dbReference>
<evidence type="ECO:0000256" key="4">
    <source>
        <dbReference type="PROSITE-ProRule" id="PRU00175"/>
    </source>
</evidence>
<dbReference type="Proteomes" id="UP000886885">
    <property type="component" value="Chromosome 4D"/>
</dbReference>
<proteinExistence type="predicted"/>
<feature type="region of interest" description="Disordered" evidence="5">
    <location>
        <begin position="1"/>
        <end position="34"/>
    </location>
</feature>
<dbReference type="PROSITE" id="PS00518">
    <property type="entry name" value="ZF_RING_1"/>
    <property type="match status" value="1"/>
</dbReference>
<sequence>MSARNATPVISPDRQQTPQNDNNAIEQEEEEEGKAAAVLKNPSYMDREGPPLDDCCPICFGTFDVPCKANCGHWYCGSCILQYWKYSGPSSRCKCPMCSSRISNLTPEASLHGQQEQEVVKVLEDVRRYNHVFVGGVRGLARKVHVVPFLFKRMLEEMMDPDGHNFFLYEKLMRMFASITMVYSLVICAVALATPHSDDLSSIEIFLAILYISSPFDFIPLGRIGVVRLFEYMSMLLAVTLRLAGIFRRRRLNQRVRDLAAAPLGH</sequence>